<evidence type="ECO:0000313" key="1">
    <source>
        <dbReference type="EMBL" id="MBA4543432.1"/>
    </source>
</evidence>
<proteinExistence type="predicted"/>
<evidence type="ECO:0000313" key="2">
    <source>
        <dbReference type="Proteomes" id="UP000530514"/>
    </source>
</evidence>
<comment type="caution">
    <text evidence="1">The sequence shown here is derived from an EMBL/GenBank/DDBJ whole genome shotgun (WGS) entry which is preliminary data.</text>
</comment>
<keyword evidence="2" id="KW-1185">Reference proteome</keyword>
<gene>
    <name evidence="1" type="ORF">H1164_11045</name>
</gene>
<accession>A0A7W2AHP7</accession>
<dbReference type="EMBL" id="JACEIP010000016">
    <property type="protein sequence ID" value="MBA4543432.1"/>
    <property type="molecule type" value="Genomic_DNA"/>
</dbReference>
<dbReference type="AlphaFoldDB" id="A0A7W2AHP7"/>
<sequence length="46" mass="5361">MIGKEVIYRGRRWLVIGETIQHYYLVDETFGFQTARKSKVKEVSGA</sequence>
<reference evidence="1 2" key="1">
    <citation type="submission" date="2020-07" db="EMBL/GenBank/DDBJ databases">
        <authorList>
            <person name="Feng H."/>
        </authorList>
    </citation>
    <scope>NUCLEOTIDE SEQUENCE [LARGE SCALE GENOMIC DNA]</scope>
    <source>
        <strain evidence="2">s-11</strain>
    </source>
</reference>
<organism evidence="1 2">
    <name type="scientific">Thermoactinomyces daqus</name>
    <dbReference type="NCBI Taxonomy" id="1329516"/>
    <lineage>
        <taxon>Bacteria</taxon>
        <taxon>Bacillati</taxon>
        <taxon>Bacillota</taxon>
        <taxon>Bacilli</taxon>
        <taxon>Bacillales</taxon>
        <taxon>Thermoactinomycetaceae</taxon>
        <taxon>Thermoactinomyces</taxon>
    </lineage>
</organism>
<dbReference type="Proteomes" id="UP000530514">
    <property type="component" value="Unassembled WGS sequence"/>
</dbReference>
<protein>
    <submittedName>
        <fullName evidence="1">Uncharacterized protein</fullName>
    </submittedName>
</protein>
<dbReference type="RefSeq" id="WP_160173941.1">
    <property type="nucleotide sequence ID" value="NZ_JACEIP010000016.1"/>
</dbReference>
<name>A0A7W2AHP7_9BACL</name>